<dbReference type="Proteomes" id="UP000308600">
    <property type="component" value="Unassembled WGS sequence"/>
</dbReference>
<accession>A0ACD3AHF4</accession>
<proteinExistence type="predicted"/>
<evidence type="ECO:0000313" key="2">
    <source>
        <dbReference type="Proteomes" id="UP000308600"/>
    </source>
</evidence>
<evidence type="ECO:0000313" key="1">
    <source>
        <dbReference type="EMBL" id="TFK65113.1"/>
    </source>
</evidence>
<gene>
    <name evidence="1" type="ORF">BDN72DRAFT_881148</name>
</gene>
<name>A0ACD3AHF4_9AGAR</name>
<keyword evidence="2" id="KW-1185">Reference proteome</keyword>
<dbReference type="EMBL" id="ML208448">
    <property type="protein sequence ID" value="TFK65113.1"/>
    <property type="molecule type" value="Genomic_DNA"/>
</dbReference>
<organism evidence="1 2">
    <name type="scientific">Pluteus cervinus</name>
    <dbReference type="NCBI Taxonomy" id="181527"/>
    <lineage>
        <taxon>Eukaryota</taxon>
        <taxon>Fungi</taxon>
        <taxon>Dikarya</taxon>
        <taxon>Basidiomycota</taxon>
        <taxon>Agaricomycotina</taxon>
        <taxon>Agaricomycetes</taxon>
        <taxon>Agaricomycetidae</taxon>
        <taxon>Agaricales</taxon>
        <taxon>Pluteineae</taxon>
        <taxon>Pluteaceae</taxon>
        <taxon>Pluteus</taxon>
    </lineage>
</organism>
<reference evidence="1 2" key="1">
    <citation type="journal article" date="2019" name="Nat. Ecol. Evol.">
        <title>Megaphylogeny resolves global patterns of mushroom evolution.</title>
        <authorList>
            <person name="Varga T."/>
            <person name="Krizsan K."/>
            <person name="Foldi C."/>
            <person name="Dima B."/>
            <person name="Sanchez-Garcia M."/>
            <person name="Sanchez-Ramirez S."/>
            <person name="Szollosi G.J."/>
            <person name="Szarkandi J.G."/>
            <person name="Papp V."/>
            <person name="Albert L."/>
            <person name="Andreopoulos W."/>
            <person name="Angelini C."/>
            <person name="Antonin V."/>
            <person name="Barry K.W."/>
            <person name="Bougher N.L."/>
            <person name="Buchanan P."/>
            <person name="Buyck B."/>
            <person name="Bense V."/>
            <person name="Catcheside P."/>
            <person name="Chovatia M."/>
            <person name="Cooper J."/>
            <person name="Damon W."/>
            <person name="Desjardin D."/>
            <person name="Finy P."/>
            <person name="Geml J."/>
            <person name="Haridas S."/>
            <person name="Hughes K."/>
            <person name="Justo A."/>
            <person name="Karasinski D."/>
            <person name="Kautmanova I."/>
            <person name="Kiss B."/>
            <person name="Kocsube S."/>
            <person name="Kotiranta H."/>
            <person name="LaButti K.M."/>
            <person name="Lechner B.E."/>
            <person name="Liimatainen K."/>
            <person name="Lipzen A."/>
            <person name="Lukacs Z."/>
            <person name="Mihaltcheva S."/>
            <person name="Morgado L.N."/>
            <person name="Niskanen T."/>
            <person name="Noordeloos M.E."/>
            <person name="Ohm R.A."/>
            <person name="Ortiz-Santana B."/>
            <person name="Ovrebo C."/>
            <person name="Racz N."/>
            <person name="Riley R."/>
            <person name="Savchenko A."/>
            <person name="Shiryaev A."/>
            <person name="Soop K."/>
            <person name="Spirin V."/>
            <person name="Szebenyi C."/>
            <person name="Tomsovsky M."/>
            <person name="Tulloss R.E."/>
            <person name="Uehling J."/>
            <person name="Grigoriev I.V."/>
            <person name="Vagvolgyi C."/>
            <person name="Papp T."/>
            <person name="Martin F.M."/>
            <person name="Miettinen O."/>
            <person name="Hibbett D.S."/>
            <person name="Nagy L.G."/>
        </authorList>
    </citation>
    <scope>NUCLEOTIDE SEQUENCE [LARGE SCALE GENOMIC DNA]</scope>
    <source>
        <strain evidence="1 2">NL-1719</strain>
    </source>
</reference>
<sequence>MWLLLSIYDTHLQLNLTNTMSSNLPEDILHGVTSVLKDDIPSLRAFSLTSRNFTPAAQRHLFHHISLPGKLNPSSHNRSIPPKIVTNLHSILTKNPSLLRYIHDIHIIQISHSPPDQPMMSYSILWILQHPNILVELFNLLESSPIESFTLLFHEPANLKWSNLNPSLCTALQNLFRKPTLRELRLEGFSVPPQLFFHCVGVESLALINVSTNDDQPIQPPSPSTPHPLHKVKRLYYTPSSSDNTIDFSNPTGSFNLNELNFLWLNLYNLTRISSISNLFHIRNLTELHIKPASYSRTPPRIDLTALVNLVKLTLSFDNGGSVDRDSIGWIDHTLSSLPTAKPSLRTFVLRFSAPRPNEVDLQLYHELSEPLGNAHRRLRGVLKQVLVLVRFSGHKVAGTADFARNLTQQLVWEGSQEVLTVDAGIVPWVWPMRITAECKPLD</sequence>
<protein>
    <submittedName>
        <fullName evidence="1">Uncharacterized protein</fullName>
    </submittedName>
</protein>